<keyword evidence="2" id="KW-0472">Membrane</keyword>
<evidence type="ECO:0000256" key="1">
    <source>
        <dbReference type="ARBA" id="ARBA00004184"/>
    </source>
</evidence>
<evidence type="ECO:0000256" key="3">
    <source>
        <dbReference type="ARBA" id="ARBA00038201"/>
    </source>
</evidence>
<proteinExistence type="inferred from homology"/>
<dbReference type="EMBL" id="KZ819606">
    <property type="protein sequence ID" value="PWN32026.1"/>
    <property type="molecule type" value="Genomic_DNA"/>
</dbReference>
<accession>A0A316V393</accession>
<dbReference type="STRING" id="1280837.A0A316V393"/>
<dbReference type="GO" id="GO:0000329">
    <property type="term" value="C:fungal-type vacuole membrane"/>
    <property type="evidence" value="ECO:0007669"/>
    <property type="project" value="TreeGrafter"/>
</dbReference>
<comment type="similarity">
    <text evidence="3">Belongs to the VAM6/VPS39 family.</text>
</comment>
<evidence type="ECO:0000256" key="2">
    <source>
        <dbReference type="ARBA" id="ARBA00023136"/>
    </source>
</evidence>
<dbReference type="InterPro" id="IPR019453">
    <property type="entry name" value="VPS39/TGFA1_Znf"/>
</dbReference>
<gene>
    <name evidence="7" type="ORF">FA14DRAFT_162312</name>
</gene>
<comment type="subcellular location">
    <subcellularLocation>
        <location evidence="1">Endomembrane system</location>
        <topology evidence="1">Peripheral membrane protein</topology>
    </subcellularLocation>
</comment>
<evidence type="ECO:0000256" key="4">
    <source>
        <dbReference type="PROSITE-ProRule" id="PRU01006"/>
    </source>
</evidence>
<dbReference type="RefSeq" id="XP_025352328.1">
    <property type="nucleotide sequence ID" value="XM_025499531.1"/>
</dbReference>
<feature type="region of interest" description="Disordered" evidence="5">
    <location>
        <begin position="725"/>
        <end position="745"/>
    </location>
</feature>
<dbReference type="Pfam" id="PF00780">
    <property type="entry name" value="CNH"/>
    <property type="match status" value="1"/>
</dbReference>
<dbReference type="Proteomes" id="UP000245771">
    <property type="component" value="Unassembled WGS sequence"/>
</dbReference>
<dbReference type="FunCoup" id="A0A316V393">
    <property type="interactions" value="739"/>
</dbReference>
<feature type="compositionally biased region" description="Polar residues" evidence="5">
    <location>
        <begin position="164"/>
        <end position="178"/>
    </location>
</feature>
<name>A0A316V393_9BASI</name>
<feature type="domain" description="CNH" evidence="6">
    <location>
        <begin position="15"/>
        <end position="534"/>
    </location>
</feature>
<dbReference type="PROSITE" id="PS50236">
    <property type="entry name" value="CHCR"/>
    <property type="match status" value="1"/>
</dbReference>
<dbReference type="InterPro" id="IPR032914">
    <property type="entry name" value="Vam6/VPS39/TRAP1"/>
</dbReference>
<feature type="region of interest" description="Disordered" evidence="5">
    <location>
        <begin position="44"/>
        <end position="66"/>
    </location>
</feature>
<organism evidence="7 8">
    <name type="scientific">Meira miltonrushii</name>
    <dbReference type="NCBI Taxonomy" id="1280837"/>
    <lineage>
        <taxon>Eukaryota</taxon>
        <taxon>Fungi</taxon>
        <taxon>Dikarya</taxon>
        <taxon>Basidiomycota</taxon>
        <taxon>Ustilaginomycotina</taxon>
        <taxon>Exobasidiomycetes</taxon>
        <taxon>Exobasidiales</taxon>
        <taxon>Brachybasidiaceae</taxon>
        <taxon>Meira</taxon>
    </lineage>
</organism>
<dbReference type="InterPro" id="IPR001180">
    <property type="entry name" value="CNH_dom"/>
</dbReference>
<feature type="compositionally biased region" description="Polar residues" evidence="5">
    <location>
        <begin position="684"/>
        <end position="701"/>
    </location>
</feature>
<feature type="region of interest" description="Disordered" evidence="5">
    <location>
        <begin position="679"/>
        <end position="710"/>
    </location>
</feature>
<dbReference type="InParanoid" id="A0A316V393"/>
<sequence>MHTAISATPILTGRKEQVDAILIHAGQLLLAGPNSSITAYNLPQKGTTSINTDDDRSIASSSSKTVQQAQLSKPAWIARLNKSTKSIEQLKVIREANVFVSLSDQTVALHDIFTTQETGKQYSSKKVDANTSLLPSAPLLPADASTILIQTKGAISLAIDTSIQPTPNANNGTSTAGTQRGGAGYRHQAGQTTIGRAYRPSDMSMGRTGGATTTAALRNTNRPMSLLGMEEMKREREQKRKFMTMQARAGFIREEEKNASIEGGTESGVSVVTTLAVGCRRKLIVFRWVDGAFWDTKEIHLPHTPRTLAFPTPEKLFMGYTSSEYAILTIPLAATSSVADLMESGPSLKPVDIPSSSLAGTRVDLYEWKLKTLEIPLVGTFDGSPGESNTASDQGGSEGGQKLTSAAATTGSGMTAMAGAAFTGLTGYMGMAGNKNRPLVLQIEDGEVLVCRESMGVFLNEEGRPTRRDGIDWTVVPEEVLYVKPYVLSILPPSAGRQLPANPLLQVRSASTLVAVQTLPFPPATEVSAFAVKAGNYPSVRHLTSSTGNKPPLYVKVTPTERGALEKDGSSIWCLEMKSWGKQVDELVEAGEFQEALALLNSVDEVLLEDKQERRVYIESLYAVSLFSKGQYSEAIDHFLELDTNPARVIALYPAFISGPLAKDRSQWLEMFGAKKKKAKRSESSTTDQGNDTSDSMSIRSGKSLATGLNIPREQSRLRGLWGRRPQSMVGEPEGFTPGTSPAKGASLKANATITSTSPLSAAAPIEAKVTTDQPSSEIPAEKQDVPVLPAEPKAMPLPSEDERKAIDALGSFLADRRRIFKPILEQQPSSHSITMSQLRHDPEWLLALPSQPLSSLDLEQLTAVAQTVDTALFKTFLATKPGLLGPLCRLENWCEVDQVEQLLMGREKYSELIALYGGKEMHDKALQLLRKMSEDVEDVEDKVEPTVRYLQNLGPDYIDLILRTSHWVLSMDEGWGMDIITGDTGKVSLWPRFAIVKDLESFDERICILYLQHLIRELGDGDPSLHEKLAFLLLHRAETIKTESGNDEETLENRKRALADLLEHLESSHQYRAERVLNRVPTEERDFYDVRALLLGRIGQDEAALRIYVDKLGDHSKAEEYCKRVVAQNSNSNAFLTLLRIYLRPKQAGRRGVPPSKQADAVTAEMQLEPALRIISRYGAKIDAKAALDLLPSIVPLSAVESFANKALRQTYAQKNEEMILSKIAKERLLQVDESLMTLHRRRVKVTETRTCPRCMKRLGNSVIAVTTDGSVLHYGCSKFSN</sequence>
<dbReference type="PANTHER" id="PTHR12894:SF49">
    <property type="entry name" value="VAM6_VPS39-LIKE PROTEIN"/>
    <property type="match status" value="1"/>
</dbReference>
<dbReference type="Pfam" id="PF10367">
    <property type="entry name" value="zf-Vps39_C"/>
    <property type="match status" value="1"/>
</dbReference>
<dbReference type="InterPro" id="IPR019452">
    <property type="entry name" value="VPS39/TGF_beta_rcpt-assoc_1"/>
</dbReference>
<evidence type="ECO:0000256" key="5">
    <source>
        <dbReference type="SAM" id="MobiDB-lite"/>
    </source>
</evidence>
<protein>
    <recommendedName>
        <fullName evidence="6">CNH domain-containing protein</fullName>
    </recommendedName>
</protein>
<dbReference type="InterPro" id="IPR000547">
    <property type="entry name" value="Clathrin_H-chain/VPS_repeat"/>
</dbReference>
<dbReference type="GO" id="GO:0012505">
    <property type="term" value="C:endomembrane system"/>
    <property type="evidence" value="ECO:0007669"/>
    <property type="project" value="UniProtKB-SubCell"/>
</dbReference>
<dbReference type="Pfam" id="PF10366">
    <property type="entry name" value="Vps39_1"/>
    <property type="match status" value="1"/>
</dbReference>
<evidence type="ECO:0000259" key="6">
    <source>
        <dbReference type="PROSITE" id="PS50219"/>
    </source>
</evidence>
<dbReference type="PROSITE" id="PS50219">
    <property type="entry name" value="CNH"/>
    <property type="match status" value="1"/>
</dbReference>
<evidence type="ECO:0000313" key="8">
    <source>
        <dbReference type="Proteomes" id="UP000245771"/>
    </source>
</evidence>
<feature type="compositionally biased region" description="Polar residues" evidence="5">
    <location>
        <begin position="386"/>
        <end position="395"/>
    </location>
</feature>
<dbReference type="GeneID" id="37021312"/>
<evidence type="ECO:0000313" key="7">
    <source>
        <dbReference type="EMBL" id="PWN32026.1"/>
    </source>
</evidence>
<dbReference type="GO" id="GO:0006886">
    <property type="term" value="P:intracellular protein transport"/>
    <property type="evidence" value="ECO:0007669"/>
    <property type="project" value="UniProtKB-UniRule"/>
</dbReference>
<dbReference type="OrthoDB" id="5325112at2759"/>
<dbReference type="PANTHER" id="PTHR12894">
    <property type="entry name" value="CNH DOMAIN CONTAINING"/>
    <property type="match status" value="1"/>
</dbReference>
<feature type="region of interest" description="Disordered" evidence="5">
    <location>
        <begin position="381"/>
        <end position="405"/>
    </location>
</feature>
<keyword evidence="8" id="KW-1185">Reference proteome</keyword>
<dbReference type="GO" id="GO:0034058">
    <property type="term" value="P:endosomal vesicle fusion"/>
    <property type="evidence" value="ECO:0007669"/>
    <property type="project" value="TreeGrafter"/>
</dbReference>
<dbReference type="GO" id="GO:0006914">
    <property type="term" value="P:autophagy"/>
    <property type="evidence" value="ECO:0007669"/>
    <property type="project" value="TreeGrafter"/>
</dbReference>
<reference evidence="7 8" key="1">
    <citation type="journal article" date="2018" name="Mol. Biol. Evol.">
        <title>Broad Genomic Sampling Reveals a Smut Pathogenic Ancestry of the Fungal Clade Ustilaginomycotina.</title>
        <authorList>
            <person name="Kijpornyongpan T."/>
            <person name="Mondo S.J."/>
            <person name="Barry K."/>
            <person name="Sandor L."/>
            <person name="Lee J."/>
            <person name="Lipzen A."/>
            <person name="Pangilinan J."/>
            <person name="LaButti K."/>
            <person name="Hainaut M."/>
            <person name="Henrissat B."/>
            <person name="Grigoriev I.V."/>
            <person name="Spatafora J.W."/>
            <person name="Aime M.C."/>
        </authorList>
    </citation>
    <scope>NUCLEOTIDE SEQUENCE [LARGE SCALE GENOMIC DNA]</scope>
    <source>
        <strain evidence="7 8">MCA 3882</strain>
    </source>
</reference>
<feature type="repeat" description="CHCR" evidence="4">
    <location>
        <begin position="984"/>
        <end position="1148"/>
    </location>
</feature>
<feature type="region of interest" description="Disordered" evidence="5">
    <location>
        <begin position="164"/>
        <end position="217"/>
    </location>
</feature>